<dbReference type="PANTHER" id="PTHR34547">
    <property type="entry name" value="YACP-LIKE NYN DOMAIN PROTEIN"/>
    <property type="match status" value="1"/>
</dbReference>
<evidence type="ECO:0008006" key="3">
    <source>
        <dbReference type="Google" id="ProtNLM"/>
    </source>
</evidence>
<dbReference type="PANTHER" id="PTHR34547:SF1">
    <property type="entry name" value="YACP-LIKE NYN DOMAIN PROTEIN"/>
    <property type="match status" value="1"/>
</dbReference>
<protein>
    <recommendedName>
        <fullName evidence="3">NYN domain-containing protein</fullName>
    </recommendedName>
</protein>
<dbReference type="Proteomes" id="UP000708148">
    <property type="component" value="Unassembled WGS sequence"/>
</dbReference>
<dbReference type="InterPro" id="IPR010298">
    <property type="entry name" value="YacP-like"/>
</dbReference>
<dbReference type="Pfam" id="PF05991">
    <property type="entry name" value="NYN_YacP"/>
    <property type="match status" value="1"/>
</dbReference>
<organism evidence="1 2">
    <name type="scientific">Ostreobium quekettii</name>
    <dbReference type="NCBI Taxonomy" id="121088"/>
    <lineage>
        <taxon>Eukaryota</taxon>
        <taxon>Viridiplantae</taxon>
        <taxon>Chlorophyta</taxon>
        <taxon>core chlorophytes</taxon>
        <taxon>Ulvophyceae</taxon>
        <taxon>TCBD clade</taxon>
        <taxon>Bryopsidales</taxon>
        <taxon>Ostreobineae</taxon>
        <taxon>Ostreobiaceae</taxon>
        <taxon>Ostreobium</taxon>
    </lineage>
</organism>
<name>A0A8S1IR24_9CHLO</name>
<dbReference type="EMBL" id="CAJHUC010000455">
    <property type="protein sequence ID" value="CAD7696298.1"/>
    <property type="molecule type" value="Genomic_DNA"/>
</dbReference>
<accession>A0A8S1IR24</accession>
<keyword evidence="2" id="KW-1185">Reference proteome</keyword>
<sequence length="163" mass="18210">MMEHDRWRFQQLDLEARRQVLEDEVIVFSQHRGVRVKIVYDAAGSQTAPPDGTGFNREEKSGIELVFCTTVEADIGLIIEAAKSLGKGTPYVVIATSDRAVQERCKGPWMHAISSEVLLQEINGCARRLRAMLRGSQTQHVNGKRAGPLSANPDLKKLRDQLQ</sequence>
<gene>
    <name evidence="1" type="ORF">OSTQU699_LOCUS1659</name>
</gene>
<proteinExistence type="predicted"/>
<evidence type="ECO:0000313" key="1">
    <source>
        <dbReference type="EMBL" id="CAD7696298.1"/>
    </source>
</evidence>
<evidence type="ECO:0000313" key="2">
    <source>
        <dbReference type="Proteomes" id="UP000708148"/>
    </source>
</evidence>
<dbReference type="AlphaFoldDB" id="A0A8S1IR24"/>
<comment type="caution">
    <text evidence="1">The sequence shown here is derived from an EMBL/GenBank/DDBJ whole genome shotgun (WGS) entry which is preliminary data.</text>
</comment>
<reference evidence="1" key="1">
    <citation type="submission" date="2020-12" db="EMBL/GenBank/DDBJ databases">
        <authorList>
            <person name="Iha C."/>
        </authorList>
    </citation>
    <scope>NUCLEOTIDE SEQUENCE</scope>
</reference>